<organism evidence="1">
    <name type="scientific">Siphoviridae sp. ctFbM77</name>
    <dbReference type="NCBI Taxonomy" id="2825405"/>
    <lineage>
        <taxon>Viruses</taxon>
        <taxon>Duplodnaviria</taxon>
        <taxon>Heunggongvirae</taxon>
        <taxon>Uroviricota</taxon>
        <taxon>Caudoviricetes</taxon>
    </lineage>
</organism>
<accession>A0A8S5U311</accession>
<proteinExistence type="predicted"/>
<protein>
    <submittedName>
        <fullName evidence="1">DOR family protein</fullName>
    </submittedName>
</protein>
<sequence>MAMMEGWQQRHDDLEDLLIECCAMPVYQMHMGKKAPRFQDLVKRRKKCDDFADMTYEELLAFASE</sequence>
<dbReference type="EMBL" id="BK015997">
    <property type="protein sequence ID" value="DAF88848.1"/>
    <property type="molecule type" value="Genomic_DNA"/>
</dbReference>
<evidence type="ECO:0000313" key="1">
    <source>
        <dbReference type="EMBL" id="DAF88848.1"/>
    </source>
</evidence>
<reference evidence="1" key="1">
    <citation type="journal article" date="2021" name="Proc. Natl. Acad. Sci. U.S.A.">
        <title>A Catalog of Tens of Thousands of Viruses from Human Metagenomes Reveals Hidden Associations with Chronic Diseases.</title>
        <authorList>
            <person name="Tisza M.J."/>
            <person name="Buck C.B."/>
        </authorList>
    </citation>
    <scope>NUCLEOTIDE SEQUENCE</scope>
    <source>
        <strain evidence="1">CtFbM77</strain>
    </source>
</reference>
<name>A0A8S5U311_9CAUD</name>